<keyword evidence="3" id="KW-0862">Zinc</keyword>
<accession>A0A2G5CZ90</accession>
<dbReference type="CDD" id="cd16531">
    <property type="entry name" value="RING-HC_RING1-like"/>
    <property type="match status" value="1"/>
</dbReference>
<feature type="region of interest" description="Disordered" evidence="5">
    <location>
        <begin position="1"/>
        <end position="34"/>
    </location>
</feature>
<evidence type="ECO:0000256" key="3">
    <source>
        <dbReference type="ARBA" id="ARBA00022833"/>
    </source>
</evidence>
<dbReference type="OrthoDB" id="337575at2759"/>
<dbReference type="GO" id="GO:0008270">
    <property type="term" value="F:zinc ion binding"/>
    <property type="evidence" value="ECO:0007669"/>
    <property type="project" value="UniProtKB-KW"/>
</dbReference>
<keyword evidence="2 4" id="KW-0863">Zinc-finger</keyword>
<dbReference type="Proteomes" id="UP000230069">
    <property type="component" value="Unassembled WGS sequence"/>
</dbReference>
<feature type="compositionally biased region" description="Basic and acidic residues" evidence="5">
    <location>
        <begin position="227"/>
        <end position="236"/>
    </location>
</feature>
<dbReference type="PROSITE" id="PS00518">
    <property type="entry name" value="ZF_RING_1"/>
    <property type="match status" value="1"/>
</dbReference>
<evidence type="ECO:0000313" key="8">
    <source>
        <dbReference type="Proteomes" id="UP000230069"/>
    </source>
</evidence>
<evidence type="ECO:0000256" key="2">
    <source>
        <dbReference type="ARBA" id="ARBA00022771"/>
    </source>
</evidence>
<dbReference type="AlphaFoldDB" id="A0A2G5CZ90"/>
<evidence type="ECO:0000256" key="1">
    <source>
        <dbReference type="ARBA" id="ARBA00022723"/>
    </source>
</evidence>
<feature type="region of interest" description="Disordered" evidence="5">
    <location>
        <begin position="196"/>
        <end position="297"/>
    </location>
</feature>
<protein>
    <recommendedName>
        <fullName evidence="6">RING-type domain-containing protein</fullName>
    </recommendedName>
</protein>
<sequence length="383" mass="44134">MGRKKKNRRSFVGSSSSHQQKQQKKVMEDESQLYTEQDHQWQGLKDVMIPLLRQQDKGKEVILIDDDEEESNQETEGDEFIDVEESLIRKYLTCPICLGIMQQTHAVNECLHRFCKDCIDQSLLWVNHECPACRKHLPSKHNLRKDTRYDRIIMEFYPNINDDNNDDMELDEEDKVHNKQMQTSFAETFQRQSEALLKRRLVQRTPLSSRSRSPGTDGDEDGQSYDGVRDASRPDHSFSTSDYGWDLNHNDDDDDDNGERTISSTLIFKWGRNGQRSQNRRDNGSSSTRKSQGTQLSQVTNSIGNIRLNTEEYVANKLGMQLKEVEISLVTTPTFPTSGLMPLYDPTKGYLQLLQSQETVGALHRCCSPDGALVLGYRRKIFE</sequence>
<keyword evidence="8" id="KW-1185">Reference proteome</keyword>
<evidence type="ECO:0000313" key="7">
    <source>
        <dbReference type="EMBL" id="PIA36586.1"/>
    </source>
</evidence>
<proteinExistence type="predicted"/>
<gene>
    <name evidence="7" type="ORF">AQUCO_03300053v1</name>
</gene>
<dbReference type="STRING" id="218851.A0A2G5CZ90"/>
<evidence type="ECO:0000259" key="6">
    <source>
        <dbReference type="PROSITE" id="PS50089"/>
    </source>
</evidence>
<dbReference type="InterPro" id="IPR044592">
    <property type="entry name" value="RING1A/B"/>
</dbReference>
<reference evidence="7 8" key="1">
    <citation type="submission" date="2017-09" db="EMBL/GenBank/DDBJ databases">
        <title>WGS assembly of Aquilegia coerulea Goldsmith.</title>
        <authorList>
            <person name="Hodges S."/>
            <person name="Kramer E."/>
            <person name="Nordborg M."/>
            <person name="Tomkins J."/>
            <person name="Borevitz J."/>
            <person name="Derieg N."/>
            <person name="Yan J."/>
            <person name="Mihaltcheva S."/>
            <person name="Hayes R.D."/>
            <person name="Rokhsar D."/>
        </authorList>
    </citation>
    <scope>NUCLEOTIDE SEQUENCE [LARGE SCALE GENOMIC DNA]</scope>
    <source>
        <strain evidence="8">cv. Goldsmith</strain>
    </source>
</reference>
<feature type="domain" description="RING-type" evidence="6">
    <location>
        <begin position="94"/>
        <end position="134"/>
    </location>
</feature>
<name>A0A2G5CZ90_AQUCA</name>
<feature type="compositionally biased region" description="Polar residues" evidence="5">
    <location>
        <begin position="284"/>
        <end position="297"/>
    </location>
</feature>
<dbReference type="Gene3D" id="3.30.40.10">
    <property type="entry name" value="Zinc/RING finger domain, C3HC4 (zinc finger)"/>
    <property type="match status" value="1"/>
</dbReference>
<organism evidence="7 8">
    <name type="scientific">Aquilegia coerulea</name>
    <name type="common">Rocky mountain columbine</name>
    <dbReference type="NCBI Taxonomy" id="218851"/>
    <lineage>
        <taxon>Eukaryota</taxon>
        <taxon>Viridiplantae</taxon>
        <taxon>Streptophyta</taxon>
        <taxon>Embryophyta</taxon>
        <taxon>Tracheophyta</taxon>
        <taxon>Spermatophyta</taxon>
        <taxon>Magnoliopsida</taxon>
        <taxon>Ranunculales</taxon>
        <taxon>Ranunculaceae</taxon>
        <taxon>Thalictroideae</taxon>
        <taxon>Aquilegia</taxon>
    </lineage>
</organism>
<dbReference type="PANTHER" id="PTHR46537:SF3">
    <property type="entry name" value="E3 UBIQUITIN-PROTEIN LIGASE RING1A"/>
    <property type="match status" value="1"/>
</dbReference>
<dbReference type="Pfam" id="PF13923">
    <property type="entry name" value="zf-C3HC4_2"/>
    <property type="match status" value="1"/>
</dbReference>
<dbReference type="InParanoid" id="A0A2G5CZ90"/>
<dbReference type="InterPro" id="IPR017907">
    <property type="entry name" value="Znf_RING_CS"/>
</dbReference>
<evidence type="ECO:0000256" key="5">
    <source>
        <dbReference type="SAM" id="MobiDB-lite"/>
    </source>
</evidence>
<feature type="compositionally biased region" description="Polar residues" evidence="5">
    <location>
        <begin position="205"/>
        <end position="214"/>
    </location>
</feature>
<dbReference type="PROSITE" id="PS50089">
    <property type="entry name" value="ZF_RING_2"/>
    <property type="match status" value="1"/>
</dbReference>
<dbReference type="InterPro" id="IPR001841">
    <property type="entry name" value="Znf_RING"/>
</dbReference>
<dbReference type="EMBL" id="KZ305050">
    <property type="protein sequence ID" value="PIA36586.1"/>
    <property type="molecule type" value="Genomic_DNA"/>
</dbReference>
<dbReference type="PANTHER" id="PTHR46537">
    <property type="entry name" value="OS11G0578200 PROTEIN"/>
    <property type="match status" value="1"/>
</dbReference>
<dbReference type="InterPro" id="IPR013083">
    <property type="entry name" value="Znf_RING/FYVE/PHD"/>
</dbReference>
<evidence type="ECO:0000256" key="4">
    <source>
        <dbReference type="PROSITE-ProRule" id="PRU00175"/>
    </source>
</evidence>
<dbReference type="SMART" id="SM00184">
    <property type="entry name" value="RING"/>
    <property type="match status" value="1"/>
</dbReference>
<keyword evidence="1" id="KW-0479">Metal-binding</keyword>
<dbReference type="SUPFAM" id="SSF57850">
    <property type="entry name" value="RING/U-box"/>
    <property type="match status" value="1"/>
</dbReference>